<dbReference type="AlphaFoldDB" id="A0A2K5AS10"/>
<dbReference type="GeneID" id="41595221"/>
<feature type="region of interest" description="Disordered" evidence="1">
    <location>
        <begin position="244"/>
        <end position="276"/>
    </location>
</feature>
<name>A0A2K5AS10_9ARCH</name>
<dbReference type="EMBL" id="LT981265">
    <property type="protein sequence ID" value="SPC34384.1"/>
    <property type="molecule type" value="Genomic_DNA"/>
</dbReference>
<organism evidence="2 3">
    <name type="scientific">Candidatus Nitrosocaldus cavascurensis</name>
    <dbReference type="NCBI Taxonomy" id="2058097"/>
    <lineage>
        <taxon>Archaea</taxon>
        <taxon>Nitrososphaerota</taxon>
        <taxon>Nitrososphaeria</taxon>
        <taxon>Candidatus Nitrosocaldales</taxon>
        <taxon>Candidatus Nitrosocaldaceae</taxon>
        <taxon>Candidatus Nitrosocaldus</taxon>
    </lineage>
</organism>
<dbReference type="RefSeq" id="WP_174672471.1">
    <property type="nucleotide sequence ID" value="NZ_LT981265.1"/>
</dbReference>
<dbReference type="KEGG" id="ncv:NCAV_1217"/>
<keyword evidence="3" id="KW-1185">Reference proteome</keyword>
<evidence type="ECO:0000256" key="1">
    <source>
        <dbReference type="SAM" id="MobiDB-lite"/>
    </source>
</evidence>
<reference evidence="3" key="1">
    <citation type="submission" date="2018-01" db="EMBL/GenBank/DDBJ databases">
        <authorList>
            <person name="Kerou L M."/>
        </authorList>
    </citation>
    <scope>NUCLEOTIDE SEQUENCE [LARGE SCALE GENOMIC DNA]</scope>
    <source>
        <strain evidence="3">SCU2</strain>
    </source>
</reference>
<gene>
    <name evidence="2" type="ORF">NCAV_1217</name>
</gene>
<proteinExistence type="predicted"/>
<evidence type="ECO:0000313" key="2">
    <source>
        <dbReference type="EMBL" id="SPC34384.1"/>
    </source>
</evidence>
<accession>A0A2K5AS10</accession>
<evidence type="ECO:0000313" key="3">
    <source>
        <dbReference type="Proteomes" id="UP000236248"/>
    </source>
</evidence>
<feature type="compositionally biased region" description="Low complexity" evidence="1">
    <location>
        <begin position="244"/>
        <end position="258"/>
    </location>
</feature>
<protein>
    <submittedName>
        <fullName evidence="2">Uncharacterized protein</fullName>
    </submittedName>
</protein>
<sequence length="276" mass="31229">MRLDPLHKLEESRSRALIPEKVYARVMERYRYVTEGIERVERASGIEYPEYYIEPSMVVADAQYSLGLMFARTIPVVKGMYGSIYDHTCSDGESRLSIVVQVTAPLVAYGLKGTIHAILAHEFLHYIELLARFINMNVISDEVSNSIFESVYADMSRVVEPRIAFRKDRALIRLVARKFQDGLSDHRLEEKCMKDWIEKGLPTVRMSVEENIARIPIEAIASFSIDDGLRNKIYEFISASSSSSRRRVGNSSSRSGRGSIRDGIHGDGEGRQEGEG</sequence>
<dbReference type="Proteomes" id="UP000236248">
    <property type="component" value="Chromosome NCAV"/>
</dbReference>
<feature type="compositionally biased region" description="Basic and acidic residues" evidence="1">
    <location>
        <begin position="259"/>
        <end position="276"/>
    </location>
</feature>